<dbReference type="FunFam" id="1.20.140.40:FF:000010">
    <property type="entry name" value="Pectinesterase"/>
    <property type="match status" value="2"/>
</dbReference>
<keyword evidence="16" id="KW-1185">Reference proteome</keyword>
<dbReference type="SMR" id="K7KZN7"/>
<keyword evidence="6" id="KW-0964">Secreted</keyword>
<evidence type="ECO:0000256" key="4">
    <source>
        <dbReference type="ARBA" id="ARBA00007786"/>
    </source>
</evidence>
<dbReference type="SMART" id="SM00856">
    <property type="entry name" value="PMEI"/>
    <property type="match status" value="2"/>
</dbReference>
<dbReference type="EC" id="3.1.1.11" evidence="5"/>
<dbReference type="GO" id="GO:0042545">
    <property type="term" value="P:cell wall modification"/>
    <property type="evidence" value="ECO:0007669"/>
    <property type="project" value="InterPro"/>
</dbReference>
<keyword evidence="12" id="KW-1133">Transmembrane helix</keyword>
<reference evidence="15" key="2">
    <citation type="submission" date="2018-02" db="UniProtKB">
        <authorList>
            <consortium name="EnsemblPlants"/>
        </authorList>
    </citation>
    <scope>IDENTIFICATION</scope>
    <source>
        <strain evidence="15">Williams 82</strain>
    </source>
</reference>
<dbReference type="Pfam" id="PF01095">
    <property type="entry name" value="Pectinesterase"/>
    <property type="match status" value="2"/>
</dbReference>
<gene>
    <name evidence="14" type="ORF">GLYMA_07G046000</name>
</gene>
<dbReference type="PANTHER" id="PTHR31707">
    <property type="entry name" value="PECTINESTERASE"/>
    <property type="match status" value="1"/>
</dbReference>
<comment type="similarity">
    <text evidence="4">In the C-terminal section; belongs to the pectinesterase family.</text>
</comment>
<dbReference type="InterPro" id="IPR011050">
    <property type="entry name" value="Pectin_lyase_fold/virulence"/>
</dbReference>
<evidence type="ECO:0000313" key="15">
    <source>
        <dbReference type="EnsemblPlants" id="KRH47720"/>
    </source>
</evidence>
<feature type="domain" description="Pectinesterase inhibitor" evidence="13">
    <location>
        <begin position="670"/>
        <end position="832"/>
    </location>
</feature>
<dbReference type="EnsemblPlants" id="KRH47720">
    <property type="protein sequence ID" value="KRH47720"/>
    <property type="gene ID" value="GLYMA_07G046000"/>
</dbReference>
<evidence type="ECO:0000256" key="7">
    <source>
        <dbReference type="ARBA" id="ARBA00022801"/>
    </source>
</evidence>
<dbReference type="GO" id="GO:0046910">
    <property type="term" value="F:pectinesterase inhibitor activity"/>
    <property type="evidence" value="ECO:0000318"/>
    <property type="project" value="GO_Central"/>
</dbReference>
<evidence type="ECO:0000313" key="16">
    <source>
        <dbReference type="Proteomes" id="UP000008827"/>
    </source>
</evidence>
<evidence type="ECO:0000256" key="5">
    <source>
        <dbReference type="ARBA" id="ARBA00013229"/>
    </source>
</evidence>
<dbReference type="eggNOG" id="ENOG502QVK0">
    <property type="taxonomic scope" value="Eukaryota"/>
</dbReference>
<feature type="active site" evidence="11">
    <location>
        <position position="1026"/>
    </location>
</feature>
<keyword evidence="12" id="KW-0472">Membrane</keyword>
<dbReference type="SUPFAM" id="SSF51126">
    <property type="entry name" value="Pectin lyase-like"/>
    <property type="match status" value="2"/>
</dbReference>
<dbReference type="InterPro" id="IPR000070">
    <property type="entry name" value="Pectinesterase_cat"/>
</dbReference>
<dbReference type="PROSITE" id="PS00800">
    <property type="entry name" value="PECTINESTERASE_1"/>
    <property type="match status" value="2"/>
</dbReference>
<dbReference type="PROSITE" id="PS00503">
    <property type="entry name" value="PECTINESTERASE_2"/>
    <property type="match status" value="2"/>
</dbReference>
<evidence type="ECO:0000256" key="1">
    <source>
        <dbReference type="ARBA" id="ARBA00004191"/>
    </source>
</evidence>
<comment type="subcellular location">
    <subcellularLocation>
        <location evidence="1">Secreted</location>
        <location evidence="1">Cell wall</location>
    </subcellularLocation>
</comment>
<feature type="active site" evidence="11">
    <location>
        <position position="436"/>
    </location>
</feature>
<dbReference type="EMBL" id="CM000840">
    <property type="protein sequence ID" value="KRH47720.1"/>
    <property type="molecule type" value="Genomic_DNA"/>
</dbReference>
<keyword evidence="8" id="KW-0063">Aspartyl esterase</keyword>
<evidence type="ECO:0000256" key="2">
    <source>
        <dbReference type="ARBA" id="ARBA00005184"/>
    </source>
</evidence>
<dbReference type="InterPro" id="IPR035513">
    <property type="entry name" value="Invertase/methylesterase_inhib"/>
</dbReference>
<evidence type="ECO:0000313" key="14">
    <source>
        <dbReference type="EMBL" id="KRH47720.1"/>
    </source>
</evidence>
<feature type="domain" description="Pectinesterase inhibitor" evidence="13">
    <location>
        <begin position="68"/>
        <end position="228"/>
    </location>
</feature>
<reference evidence="14" key="3">
    <citation type="submission" date="2018-07" db="EMBL/GenBank/DDBJ databases">
        <title>WGS assembly of Glycine max.</title>
        <authorList>
            <person name="Schmutz J."/>
            <person name="Cannon S."/>
            <person name="Schlueter J."/>
            <person name="Ma J."/>
            <person name="Mitros T."/>
            <person name="Nelson W."/>
            <person name="Hyten D."/>
            <person name="Song Q."/>
            <person name="Thelen J."/>
            <person name="Cheng J."/>
            <person name="Xu D."/>
            <person name="Hellsten U."/>
            <person name="May G."/>
            <person name="Yu Y."/>
            <person name="Sakurai T."/>
            <person name="Umezawa T."/>
            <person name="Bhattacharyya M."/>
            <person name="Sandhu D."/>
            <person name="Valliyodan B."/>
            <person name="Lindquist E."/>
            <person name="Peto M."/>
            <person name="Grant D."/>
            <person name="Shu S."/>
            <person name="Goodstein D."/>
            <person name="Barry K."/>
            <person name="Futrell-Griggs M."/>
            <person name="Abernathy B."/>
            <person name="Du J."/>
            <person name="Tian Z."/>
            <person name="Zhu L."/>
            <person name="Gill N."/>
            <person name="Joshi T."/>
            <person name="Libault M."/>
            <person name="Sethuraman A."/>
            <person name="Zhang X."/>
            <person name="Shinozaki K."/>
            <person name="Nguyen H."/>
            <person name="Wing R."/>
            <person name="Cregan P."/>
            <person name="Specht J."/>
            <person name="Grimwood J."/>
            <person name="Rokhsar D."/>
            <person name="Stacey G."/>
            <person name="Shoemaker R."/>
            <person name="Jackson S."/>
        </authorList>
    </citation>
    <scope>NUCLEOTIDE SEQUENCE</scope>
    <source>
        <tissue evidence="14">Callus</tissue>
    </source>
</reference>
<dbReference type="GO" id="GO:0045490">
    <property type="term" value="P:pectin catabolic process"/>
    <property type="evidence" value="ECO:0007669"/>
    <property type="project" value="UniProtKB-UniPathway"/>
</dbReference>
<organism evidence="15">
    <name type="scientific">Glycine max</name>
    <name type="common">Soybean</name>
    <name type="synonym">Glycine hispida</name>
    <dbReference type="NCBI Taxonomy" id="3847"/>
    <lineage>
        <taxon>Eukaryota</taxon>
        <taxon>Viridiplantae</taxon>
        <taxon>Streptophyta</taxon>
        <taxon>Embryophyta</taxon>
        <taxon>Tracheophyta</taxon>
        <taxon>Spermatophyta</taxon>
        <taxon>Magnoliopsida</taxon>
        <taxon>eudicotyledons</taxon>
        <taxon>Gunneridae</taxon>
        <taxon>Pentapetalae</taxon>
        <taxon>rosids</taxon>
        <taxon>fabids</taxon>
        <taxon>Fabales</taxon>
        <taxon>Fabaceae</taxon>
        <taxon>Papilionoideae</taxon>
        <taxon>50 kb inversion clade</taxon>
        <taxon>NPAAA clade</taxon>
        <taxon>indigoferoid/millettioid clade</taxon>
        <taxon>Phaseoleae</taxon>
        <taxon>Glycine</taxon>
        <taxon>Glycine subgen. Soja</taxon>
    </lineage>
</organism>
<dbReference type="Gene3D" id="1.20.140.40">
    <property type="entry name" value="Invertase/pectin methylesterase inhibitor family protein"/>
    <property type="match status" value="2"/>
</dbReference>
<dbReference type="UniPathway" id="UPA00545">
    <property type="reaction ID" value="UER00823"/>
</dbReference>
<dbReference type="FunFam" id="2.160.20.10:FF:000001">
    <property type="entry name" value="Pectinesterase"/>
    <property type="match status" value="2"/>
</dbReference>
<accession>K7KZN7</accession>
<comment type="pathway">
    <text evidence="2">Glycan metabolism; pectin degradation; 2-dehydro-3-deoxy-D-gluconate from pectin: step 1/5.</text>
</comment>
<dbReference type="InterPro" id="IPR006501">
    <property type="entry name" value="Pectinesterase_inhib_dom"/>
</dbReference>
<dbReference type="Gene3D" id="2.160.20.10">
    <property type="entry name" value="Single-stranded right-handed beta-helix, Pectin lyase-like"/>
    <property type="match status" value="2"/>
</dbReference>
<dbReference type="AlphaFoldDB" id="K7KZN7"/>
<keyword evidence="12" id="KW-0812">Transmembrane</keyword>
<dbReference type="HOGENOM" id="CLU_272543_0_0_1"/>
<dbReference type="NCBIfam" id="TIGR01614">
    <property type="entry name" value="PME_inhib"/>
    <property type="match status" value="2"/>
</dbReference>
<dbReference type="Gramene" id="KRH47720">
    <property type="protein sequence ID" value="KRH47720"/>
    <property type="gene ID" value="GLYMA_07G046000"/>
</dbReference>
<reference evidence="14 15" key="1">
    <citation type="journal article" date="2010" name="Nature">
        <title>Genome sequence of the palaeopolyploid soybean.</title>
        <authorList>
            <person name="Schmutz J."/>
            <person name="Cannon S.B."/>
            <person name="Schlueter J."/>
            <person name="Ma J."/>
            <person name="Mitros T."/>
            <person name="Nelson W."/>
            <person name="Hyten D.L."/>
            <person name="Song Q."/>
            <person name="Thelen J.J."/>
            <person name="Cheng J."/>
            <person name="Xu D."/>
            <person name="Hellsten U."/>
            <person name="May G.D."/>
            <person name="Yu Y."/>
            <person name="Sakurai T."/>
            <person name="Umezawa T."/>
            <person name="Bhattacharyya M.K."/>
            <person name="Sandhu D."/>
            <person name="Valliyodan B."/>
            <person name="Lindquist E."/>
            <person name="Peto M."/>
            <person name="Grant D."/>
            <person name="Shu S."/>
            <person name="Goodstein D."/>
            <person name="Barry K."/>
            <person name="Futrell-Griggs M."/>
            <person name="Abernathy B."/>
            <person name="Du J."/>
            <person name="Tian Z."/>
            <person name="Zhu L."/>
            <person name="Gill N."/>
            <person name="Joshi T."/>
            <person name="Libault M."/>
            <person name="Sethuraman A."/>
            <person name="Zhang X.-C."/>
            <person name="Shinozaki K."/>
            <person name="Nguyen H.T."/>
            <person name="Wing R.A."/>
            <person name="Cregan P."/>
            <person name="Specht J."/>
            <person name="Grimwood J."/>
            <person name="Rokhsar D."/>
            <person name="Stacey G."/>
            <person name="Shoemaker R.C."/>
            <person name="Jackson S.A."/>
        </authorList>
    </citation>
    <scope>NUCLEOTIDE SEQUENCE [LARGE SCALE GENOMIC DNA]</scope>
    <source>
        <strain evidence="15">cv. Williams 82</strain>
        <tissue evidence="14">Callus</tissue>
    </source>
</reference>
<evidence type="ECO:0000256" key="12">
    <source>
        <dbReference type="SAM" id="Phobius"/>
    </source>
</evidence>
<proteinExistence type="inferred from homology"/>
<dbReference type="STRING" id="3847.K7KZN7"/>
<dbReference type="OMA" id="VENDVEW"/>
<evidence type="ECO:0000256" key="11">
    <source>
        <dbReference type="PROSITE-ProRule" id="PRU10040"/>
    </source>
</evidence>
<keyword evidence="10" id="KW-0325">Glycoprotein</keyword>
<dbReference type="Pfam" id="PF04043">
    <property type="entry name" value="PMEI"/>
    <property type="match status" value="2"/>
</dbReference>
<keyword evidence="6" id="KW-0134">Cell wall</keyword>
<dbReference type="InterPro" id="IPR033131">
    <property type="entry name" value="Pectinesterase_Asp_AS"/>
</dbReference>
<keyword evidence="9" id="KW-1015">Disulfide bond</keyword>
<dbReference type="InParanoid" id="K7KZN7"/>
<evidence type="ECO:0000256" key="9">
    <source>
        <dbReference type="ARBA" id="ARBA00023157"/>
    </source>
</evidence>
<dbReference type="SUPFAM" id="SSF101148">
    <property type="entry name" value="Plant invertase/pectin methylesterase inhibitor"/>
    <property type="match status" value="2"/>
</dbReference>
<dbReference type="InterPro" id="IPR018040">
    <property type="entry name" value="Pectinesterase_Tyr_AS"/>
</dbReference>
<dbReference type="InterPro" id="IPR012334">
    <property type="entry name" value="Pectin_lyas_fold"/>
</dbReference>
<dbReference type="PaxDb" id="3847-GLYMA07G05145.1"/>
<comment type="similarity">
    <text evidence="3">In the N-terminal section; belongs to the PMEI family.</text>
</comment>
<name>K7KZN7_SOYBN</name>
<feature type="transmembrane region" description="Helical" evidence="12">
    <location>
        <begin position="28"/>
        <end position="49"/>
    </location>
</feature>
<evidence type="ECO:0000259" key="13">
    <source>
        <dbReference type="SMART" id="SM00856"/>
    </source>
</evidence>
<dbReference type="Proteomes" id="UP000008827">
    <property type="component" value="Chromosome 7"/>
</dbReference>
<dbReference type="GO" id="GO:0030599">
    <property type="term" value="F:pectinesterase activity"/>
    <property type="evidence" value="ECO:0000318"/>
    <property type="project" value="GO_Central"/>
</dbReference>
<dbReference type="CDD" id="cd15798">
    <property type="entry name" value="PMEI-like_3"/>
    <property type="match status" value="2"/>
</dbReference>
<evidence type="ECO:0000256" key="10">
    <source>
        <dbReference type="ARBA" id="ARBA00023180"/>
    </source>
</evidence>
<evidence type="ECO:0000256" key="6">
    <source>
        <dbReference type="ARBA" id="ARBA00022512"/>
    </source>
</evidence>
<sequence>MTNPKLGYAGISDSGNHIPSSKKNHKKLLLSLLATLLVAASLVAIVVGVKNKNSDNSATSTPLSLSHHSHTIVKSACSSTFYPELCYSAIASEPNVTHKITTNRDVIQLSLKITFRAVEQNYFTVKKLFTEHDDLTKREKTALHDCLETIDETLDELREAQHNLELYPNKKTLYQHADDLKTLISAAITNQVTCLDGFSHDDADKHVRKALEKGQVHVEHMCSNALAMTKNMTDSDIANYEYNMRVENNGQNGNSNRKLLVENDVEWPEWISAADRRLLQASTVKADVTVAADGSGDFKTVTEAVDAAPLKSSKRFVIRIKAGVYRENVEVPKKKNNIMFLGDGRTNTIITASRNVVDGSTTFHSATVAVVGSNFLARDLTFQNTAGPSKHQAVALRVGGDLSAFFNCDILAFQDTLYVHNNRQFFVKCLIAGTVDFIFGNSAVVFQDCDIHARLPSSGQKNMVTAQGRVDPNQNTGIVIQKCRIGATNDLESVKKNFKTYLGRPWKEYSRTVIMQSSISDVIDPIGWHEWSGNFGLSTLVYREYQNTGPGAGTSNRVTWKGYKVITDTAEAREYTPGSFIGGSSWLGSTGFPFSLGFMDTIKSFKGYGKVDELEQQAYQKKTRKRLIIIAVSSIVLFAVIIAAVAGVVIHKRNTSSSPSSDSPPQTELTPAASLKAVCHVTQYPNSCFSAISSLPESNTTDPELLFKLSLRVAIDELSKLSSFPSKLRANAEHDARLQKAIDVCGNVFGDALEQLNDSISALGSGAAEAGKIISPASVGDVETWISAALTDQDTCLDALAELNSTASRGALREIETAMRNSTEFASNSLAIVTKILGLLSKFDSPIHHRRLLGFPEWLGAAERRLLQVNSSETTPDAVVASDGSGQFRTIGEALRLVKKKSEKRFVVHVKEGRYVENIDLDKNTWNVFIFGDGKEKTVVVGSRNFMDGTPTFETATFAVKGKGFIAKDIGFVNNAGASKHQAVALRSGSDRSVFFRCSFDGFQDTLYAHSNRQFYRDCDITGTIDFIFGNAAAVFQNCKIMPRQPLPNQFNTITAQGKKDPNQNTGIIIQKSKFIPLGNNLTAPTYLGRPWKDFSTTVIMQSDIGSFLKPVGWISWVSNVEPVSTIFYAEYQNTGPGADVSQRVKWAGYKPTLTDVEADKFTVQSFIQGPEWLPNAAVEFDSTL</sequence>
<protein>
    <recommendedName>
        <fullName evidence="5">pectinesterase</fullName>
        <ecNumber evidence="5">3.1.1.11</ecNumber>
    </recommendedName>
</protein>
<evidence type="ECO:0000256" key="8">
    <source>
        <dbReference type="ARBA" id="ARBA00023085"/>
    </source>
</evidence>
<feature type="transmembrane region" description="Helical" evidence="12">
    <location>
        <begin position="627"/>
        <end position="650"/>
    </location>
</feature>
<keyword evidence="7" id="KW-0378">Hydrolase</keyword>
<evidence type="ECO:0000256" key="3">
    <source>
        <dbReference type="ARBA" id="ARBA00006027"/>
    </source>
</evidence>